<protein>
    <recommendedName>
        <fullName evidence="3">Sulfotransferase domain-containing protein</fullName>
    </recommendedName>
</protein>
<dbReference type="Proteomes" id="UP000801492">
    <property type="component" value="Unassembled WGS sequence"/>
</dbReference>
<evidence type="ECO:0000313" key="5">
    <source>
        <dbReference type="Proteomes" id="UP000801492"/>
    </source>
</evidence>
<dbReference type="InterPro" id="IPR000863">
    <property type="entry name" value="Sulfotransferase_dom"/>
</dbReference>
<keyword evidence="5" id="KW-1185">Reference proteome</keyword>
<dbReference type="AlphaFoldDB" id="A0A8K0CKF0"/>
<dbReference type="EMBL" id="VTPC01086882">
    <property type="protein sequence ID" value="KAF2886676.1"/>
    <property type="molecule type" value="Genomic_DNA"/>
</dbReference>
<comment type="caution">
    <text evidence="4">The sequence shown here is derived from an EMBL/GenBank/DDBJ whole genome shotgun (WGS) entry which is preliminary data.</text>
</comment>
<evidence type="ECO:0000259" key="3">
    <source>
        <dbReference type="Pfam" id="PF00685"/>
    </source>
</evidence>
<organism evidence="4 5">
    <name type="scientific">Ignelater luminosus</name>
    <name type="common">Cucubano</name>
    <name type="synonym">Pyrophorus luminosus</name>
    <dbReference type="NCBI Taxonomy" id="2038154"/>
    <lineage>
        <taxon>Eukaryota</taxon>
        <taxon>Metazoa</taxon>
        <taxon>Ecdysozoa</taxon>
        <taxon>Arthropoda</taxon>
        <taxon>Hexapoda</taxon>
        <taxon>Insecta</taxon>
        <taxon>Pterygota</taxon>
        <taxon>Neoptera</taxon>
        <taxon>Endopterygota</taxon>
        <taxon>Coleoptera</taxon>
        <taxon>Polyphaga</taxon>
        <taxon>Elateriformia</taxon>
        <taxon>Elateroidea</taxon>
        <taxon>Elateridae</taxon>
        <taxon>Agrypninae</taxon>
        <taxon>Pyrophorini</taxon>
        <taxon>Ignelater</taxon>
    </lineage>
</organism>
<reference evidence="4" key="1">
    <citation type="submission" date="2019-08" db="EMBL/GenBank/DDBJ databases">
        <title>The genome of the North American firefly Photinus pyralis.</title>
        <authorList>
            <consortium name="Photinus pyralis genome working group"/>
            <person name="Fallon T.R."/>
            <person name="Sander Lower S.E."/>
            <person name="Weng J.-K."/>
        </authorList>
    </citation>
    <scope>NUCLEOTIDE SEQUENCE</scope>
    <source>
        <strain evidence="4">TRF0915ILg1</strain>
        <tissue evidence="4">Whole body</tissue>
    </source>
</reference>
<dbReference type="Gene3D" id="3.40.50.300">
    <property type="entry name" value="P-loop containing nucleotide triphosphate hydrolases"/>
    <property type="match status" value="1"/>
</dbReference>
<evidence type="ECO:0000313" key="4">
    <source>
        <dbReference type="EMBL" id="KAF2886676.1"/>
    </source>
</evidence>
<dbReference type="SUPFAM" id="SSF52540">
    <property type="entry name" value="P-loop containing nucleoside triphosphate hydrolases"/>
    <property type="match status" value="1"/>
</dbReference>
<name>A0A8K0CKF0_IGNLU</name>
<feature type="domain" description="Sulfotransferase" evidence="3">
    <location>
        <begin position="60"/>
        <end position="327"/>
    </location>
</feature>
<gene>
    <name evidence="4" type="ORF">ILUMI_19497</name>
</gene>
<dbReference type="OrthoDB" id="205623at2759"/>
<sequence length="337" mass="39284">MESIDYEEIKPDDEIGKIINEEMSNDLSKQYIMIGKDRTVFTSLYLQYAEKIKSFEVYNDDVWVATYPKAGTTWTQEMVWLIANNLDFEGAKKSLGDRFPFLEISAQFDKKKLFEKQNLPIEDYKMNSIESAKSAQRPRFIKTHLPFSLLPEQLQNGTRSPKMICVIRNPKDSCVSFYHHGALLLGWQTSLEKFAKVFLADKSMYGSYWKHIFGYYNRRHYPNLLVIKYEDMKSNLPSVIKTVAQFLDKKINEEQIQLLCKHLSIESMKSNPAANLEEFTGMIRALNLVVKDGTFIRTGVVGKYKEELSPETINKFNEWIKENIRGTELENEDIFKI</sequence>
<proteinExistence type="inferred from homology"/>
<dbReference type="InterPro" id="IPR027417">
    <property type="entry name" value="P-loop_NTPase"/>
</dbReference>
<dbReference type="Pfam" id="PF00685">
    <property type="entry name" value="Sulfotransfer_1"/>
    <property type="match status" value="1"/>
</dbReference>
<comment type="similarity">
    <text evidence="1">Belongs to the sulfotransferase 1 family.</text>
</comment>
<dbReference type="GO" id="GO:0008146">
    <property type="term" value="F:sulfotransferase activity"/>
    <property type="evidence" value="ECO:0007669"/>
    <property type="project" value="InterPro"/>
</dbReference>
<keyword evidence="2" id="KW-0808">Transferase</keyword>
<dbReference type="PANTHER" id="PTHR11783">
    <property type="entry name" value="SULFOTRANSFERASE SULT"/>
    <property type="match status" value="1"/>
</dbReference>
<evidence type="ECO:0000256" key="2">
    <source>
        <dbReference type="ARBA" id="ARBA00022679"/>
    </source>
</evidence>
<evidence type="ECO:0000256" key="1">
    <source>
        <dbReference type="ARBA" id="ARBA00005771"/>
    </source>
</evidence>
<accession>A0A8K0CKF0</accession>